<dbReference type="Proteomes" id="UP001469365">
    <property type="component" value="Unassembled WGS sequence"/>
</dbReference>
<protein>
    <submittedName>
        <fullName evidence="7">Sugar ABC transporter substrate-binding protein</fullName>
    </submittedName>
</protein>
<dbReference type="CDD" id="cd13585">
    <property type="entry name" value="PBP2_TMBP_like"/>
    <property type="match status" value="1"/>
</dbReference>
<dbReference type="RefSeq" id="WP_341415368.1">
    <property type="nucleotide sequence ID" value="NZ_JBBPCC010000005.1"/>
</dbReference>
<dbReference type="Gene3D" id="3.40.190.10">
    <property type="entry name" value="Periplasmic binding protein-like II"/>
    <property type="match status" value="1"/>
</dbReference>
<dbReference type="PROSITE" id="PS51257">
    <property type="entry name" value="PROKAR_LIPOPROTEIN"/>
    <property type="match status" value="1"/>
</dbReference>
<evidence type="ECO:0000256" key="6">
    <source>
        <dbReference type="SAM" id="SignalP"/>
    </source>
</evidence>
<evidence type="ECO:0000256" key="4">
    <source>
        <dbReference type="ARBA" id="ARBA00023139"/>
    </source>
</evidence>
<dbReference type="PANTHER" id="PTHR43649">
    <property type="entry name" value="ARABINOSE-BINDING PROTEIN-RELATED"/>
    <property type="match status" value="1"/>
</dbReference>
<evidence type="ECO:0000256" key="1">
    <source>
        <dbReference type="ARBA" id="ARBA00022475"/>
    </source>
</evidence>
<dbReference type="Pfam" id="PF01547">
    <property type="entry name" value="SBP_bac_1"/>
    <property type="match status" value="1"/>
</dbReference>
<feature type="chain" id="PRO_5045688081" evidence="6">
    <location>
        <begin position="32"/>
        <end position="458"/>
    </location>
</feature>
<evidence type="ECO:0000256" key="2">
    <source>
        <dbReference type="ARBA" id="ARBA00022729"/>
    </source>
</evidence>
<evidence type="ECO:0000313" key="8">
    <source>
        <dbReference type="Proteomes" id="UP001469365"/>
    </source>
</evidence>
<dbReference type="InterPro" id="IPR006059">
    <property type="entry name" value="SBP"/>
</dbReference>
<keyword evidence="5" id="KW-0449">Lipoprotein</keyword>
<feature type="signal peptide" evidence="6">
    <location>
        <begin position="1"/>
        <end position="31"/>
    </location>
</feature>
<evidence type="ECO:0000313" key="7">
    <source>
        <dbReference type="EMBL" id="MEK8128302.1"/>
    </source>
</evidence>
<dbReference type="SUPFAM" id="SSF53850">
    <property type="entry name" value="Periplasmic binding protein-like II"/>
    <property type="match status" value="1"/>
</dbReference>
<dbReference type="EMBL" id="JBBPCC010000005">
    <property type="protein sequence ID" value="MEK8128302.1"/>
    <property type="molecule type" value="Genomic_DNA"/>
</dbReference>
<accession>A0ABU9DHG1</accession>
<proteinExistence type="predicted"/>
<sequence>MKTLKKSSFKALVVSQVLALALVGCSSSAPANTTKPDTAAPKAEEPKKQVKLTWLVRSEPSVEPWYNMMVKGFEEKNPHIKIELQVIPQSEIDQRLTTMIAGKNIPDVWSPNWSNSGYPTYKSMDALLDLTPYITKDRAIYKGISDDLFNIYKHDGKYYGLPMSNTSTFLFYNKELFDEAKLPYPSLDWNDKAWDWNAMVESAKKLTKNVGDPAKQVFGLWNAQSANKTAWMFGGDFFTKEAYDSGVMGEPQASKNPKNIAAIQANYDLINKDKVSPNPAQLSAASQLGDPFMTGRVAMVIQGGWGFRTYKDAKFKWGAAAVPYAPGGGKQVTLYVDPWTIGKTSKHPDESWEFIKYLTDPAHGAKEYVKAGMSYPANQELAQDWYQATTSVASISMDEIKKVYEGSIPFGRPSDNSKIVKFSTILTTSNQTIDAIYNGKIPVEEGLKTVDQNLSSLK</sequence>
<evidence type="ECO:0000256" key="3">
    <source>
        <dbReference type="ARBA" id="ARBA00023136"/>
    </source>
</evidence>
<keyword evidence="4" id="KW-0564">Palmitate</keyword>
<comment type="caution">
    <text evidence="7">The sequence shown here is derived from an EMBL/GenBank/DDBJ whole genome shotgun (WGS) entry which is preliminary data.</text>
</comment>
<organism evidence="7 8">
    <name type="scientific">Paenibacillus filicis</name>
    <dbReference type="NCBI Taxonomy" id="669464"/>
    <lineage>
        <taxon>Bacteria</taxon>
        <taxon>Bacillati</taxon>
        <taxon>Bacillota</taxon>
        <taxon>Bacilli</taxon>
        <taxon>Bacillales</taxon>
        <taxon>Paenibacillaceae</taxon>
        <taxon>Paenibacillus</taxon>
    </lineage>
</organism>
<keyword evidence="8" id="KW-1185">Reference proteome</keyword>
<evidence type="ECO:0000256" key="5">
    <source>
        <dbReference type="ARBA" id="ARBA00023288"/>
    </source>
</evidence>
<keyword evidence="3" id="KW-0472">Membrane</keyword>
<name>A0ABU9DHG1_9BACL</name>
<keyword evidence="2 6" id="KW-0732">Signal</keyword>
<reference evidence="7 8" key="1">
    <citation type="submission" date="2024-04" db="EMBL/GenBank/DDBJ databases">
        <title>draft genome sequnece of Paenibacillus filicis.</title>
        <authorList>
            <person name="Kim D.-U."/>
        </authorList>
    </citation>
    <scope>NUCLEOTIDE SEQUENCE [LARGE SCALE GENOMIC DNA]</scope>
    <source>
        <strain evidence="7 8">KACC14197</strain>
    </source>
</reference>
<dbReference type="PANTHER" id="PTHR43649:SF33">
    <property type="entry name" value="POLYGALACTURONAN_RHAMNOGALACTURONAN-BINDING PROTEIN YTCQ"/>
    <property type="match status" value="1"/>
</dbReference>
<dbReference type="InterPro" id="IPR050490">
    <property type="entry name" value="Bact_solute-bd_prot1"/>
</dbReference>
<keyword evidence="1" id="KW-1003">Cell membrane</keyword>
<gene>
    <name evidence="7" type="ORF">WMW72_10340</name>
</gene>